<organism evidence="9 10">
    <name type="scientific">Aspergillus mulundensis</name>
    <dbReference type="NCBI Taxonomy" id="1810919"/>
    <lineage>
        <taxon>Eukaryota</taxon>
        <taxon>Fungi</taxon>
        <taxon>Dikarya</taxon>
        <taxon>Ascomycota</taxon>
        <taxon>Pezizomycotina</taxon>
        <taxon>Eurotiomycetes</taxon>
        <taxon>Eurotiomycetidae</taxon>
        <taxon>Eurotiales</taxon>
        <taxon>Aspergillaceae</taxon>
        <taxon>Aspergillus</taxon>
        <taxon>Aspergillus subgen. Nidulantes</taxon>
    </lineage>
</organism>
<evidence type="ECO:0000256" key="2">
    <source>
        <dbReference type="ARBA" id="ARBA00022692"/>
    </source>
</evidence>
<name>A0A3D8QVB9_9EURO</name>
<feature type="transmembrane region" description="Helical" evidence="7">
    <location>
        <begin position="221"/>
        <end position="243"/>
    </location>
</feature>
<feature type="transmembrane region" description="Helical" evidence="7">
    <location>
        <begin position="139"/>
        <end position="159"/>
    </location>
</feature>
<proteinExistence type="inferred from homology"/>
<feature type="transmembrane region" description="Helical" evidence="7">
    <location>
        <begin position="29"/>
        <end position="49"/>
    </location>
</feature>
<evidence type="ECO:0000256" key="3">
    <source>
        <dbReference type="ARBA" id="ARBA00022989"/>
    </source>
</evidence>
<feature type="transmembrane region" description="Helical" evidence="7">
    <location>
        <begin position="61"/>
        <end position="83"/>
    </location>
</feature>
<keyword evidence="2 7" id="KW-0812">Transmembrane</keyword>
<accession>A0A3D8QVB9</accession>
<dbReference type="OrthoDB" id="5429740at2759"/>
<evidence type="ECO:0000256" key="1">
    <source>
        <dbReference type="ARBA" id="ARBA00004141"/>
    </source>
</evidence>
<evidence type="ECO:0000256" key="6">
    <source>
        <dbReference type="SAM" id="MobiDB-lite"/>
    </source>
</evidence>
<feature type="domain" description="Rhodopsin" evidence="8">
    <location>
        <begin position="46"/>
        <end position="294"/>
    </location>
</feature>
<protein>
    <recommendedName>
        <fullName evidence="8">Rhodopsin domain-containing protein</fullName>
    </recommendedName>
</protein>
<feature type="transmembrane region" description="Helical" evidence="7">
    <location>
        <begin position="103"/>
        <end position="127"/>
    </location>
</feature>
<keyword evidence="10" id="KW-1185">Reference proteome</keyword>
<keyword evidence="4 7" id="KW-0472">Membrane</keyword>
<dbReference type="Proteomes" id="UP000256690">
    <property type="component" value="Unassembled WGS sequence"/>
</dbReference>
<comment type="caution">
    <text evidence="9">The sequence shown here is derived from an EMBL/GenBank/DDBJ whole genome shotgun (WGS) entry which is preliminary data.</text>
</comment>
<dbReference type="InterPro" id="IPR049326">
    <property type="entry name" value="Rhodopsin_dom_fungi"/>
</dbReference>
<keyword evidence="3 7" id="KW-1133">Transmembrane helix</keyword>
<dbReference type="STRING" id="1810919.A0A3D8QVB9"/>
<evidence type="ECO:0000313" key="9">
    <source>
        <dbReference type="EMBL" id="RDW65717.1"/>
    </source>
</evidence>
<feature type="transmembrane region" description="Helical" evidence="7">
    <location>
        <begin position="185"/>
        <end position="209"/>
    </location>
</feature>
<evidence type="ECO:0000259" key="8">
    <source>
        <dbReference type="Pfam" id="PF20684"/>
    </source>
</evidence>
<gene>
    <name evidence="9" type="ORF">DSM5745_09456</name>
</gene>
<dbReference type="AlphaFoldDB" id="A0A3D8QVB9"/>
<feature type="transmembrane region" description="Helical" evidence="7">
    <location>
        <begin position="263"/>
        <end position="286"/>
    </location>
</feature>
<evidence type="ECO:0000313" key="10">
    <source>
        <dbReference type="Proteomes" id="UP000256690"/>
    </source>
</evidence>
<reference evidence="9 10" key="1">
    <citation type="journal article" date="2018" name="IMA Fungus">
        <title>IMA Genome-F 9: Draft genome sequence of Annulohypoxylon stygium, Aspergillus mulundensis, Berkeleyomyces basicola (syn. Thielaviopsis basicola), Ceratocystis smalleyi, two Cercospora beticola strains, Coleophoma cylindrospora, Fusarium fracticaudum, Phialophora cf. hyalina, and Morchella septimelata.</title>
        <authorList>
            <person name="Wingfield B.D."/>
            <person name="Bills G.F."/>
            <person name="Dong Y."/>
            <person name="Huang W."/>
            <person name="Nel W.J."/>
            <person name="Swalarsk-Parry B.S."/>
            <person name="Vaghefi N."/>
            <person name="Wilken P.M."/>
            <person name="An Z."/>
            <person name="de Beer Z.W."/>
            <person name="De Vos L."/>
            <person name="Chen L."/>
            <person name="Duong T.A."/>
            <person name="Gao Y."/>
            <person name="Hammerbacher A."/>
            <person name="Kikkert J.R."/>
            <person name="Li Y."/>
            <person name="Li H."/>
            <person name="Li K."/>
            <person name="Li Q."/>
            <person name="Liu X."/>
            <person name="Ma X."/>
            <person name="Naidoo K."/>
            <person name="Pethybridge S.J."/>
            <person name="Sun J."/>
            <person name="Steenkamp E.T."/>
            <person name="van der Nest M.A."/>
            <person name="van Wyk S."/>
            <person name="Wingfield M.J."/>
            <person name="Xiong C."/>
            <person name="Yue Q."/>
            <person name="Zhang X."/>
        </authorList>
    </citation>
    <scope>NUCLEOTIDE SEQUENCE [LARGE SCALE GENOMIC DNA]</scope>
    <source>
        <strain evidence="9 10">DSM 5745</strain>
    </source>
</reference>
<dbReference type="RefSeq" id="XP_026599820.1">
    <property type="nucleotide sequence ID" value="XM_026751472.1"/>
</dbReference>
<comment type="similarity">
    <text evidence="5">Belongs to the SAT4 family.</text>
</comment>
<dbReference type="GO" id="GO:0016020">
    <property type="term" value="C:membrane"/>
    <property type="evidence" value="ECO:0007669"/>
    <property type="project" value="UniProtKB-SubCell"/>
</dbReference>
<sequence length="355" mass="39196">MATPRATPQNLFGPPPPDIDLSESRAEGVLAAAGTLMPIATIFVALRLLSRTKVQRIPLQADDWICVASLVPLWGYFVVVYYLTQNGLGRHIWAPSDEQLIHYFKAAFASGLVYFVALLVVKLAVIALYRRIFTMIKPLYVCVFLTIGFYIAATTTWLANCRPISRHWDQSVYPQLPGNCVINTYAFAIASAAINTAIDVVILLVPVRPVLKLHMRTPQKVLVLGVFFLGSFVCVASFLRLYYLLPFSHGIHNVTWYTSTNVTWYASTNIIWTIAEICLAVVCACLPTLRPLLHWTLQVLNTTIRSLLASFALRPRSGSSSGSGSAPLEPEARTKTGATAEPATIASSERWIPLE</sequence>
<feature type="region of interest" description="Disordered" evidence="6">
    <location>
        <begin position="315"/>
        <end position="355"/>
    </location>
</feature>
<comment type="subcellular location">
    <subcellularLocation>
        <location evidence="1">Membrane</location>
        <topology evidence="1">Multi-pass membrane protein</topology>
    </subcellularLocation>
</comment>
<dbReference type="EMBL" id="PVWQ01000013">
    <property type="protein sequence ID" value="RDW65717.1"/>
    <property type="molecule type" value="Genomic_DNA"/>
</dbReference>
<dbReference type="GeneID" id="38119826"/>
<dbReference type="Pfam" id="PF20684">
    <property type="entry name" value="Fung_rhodopsin"/>
    <property type="match status" value="1"/>
</dbReference>
<dbReference type="InterPro" id="IPR052337">
    <property type="entry name" value="SAT4-like"/>
</dbReference>
<evidence type="ECO:0000256" key="5">
    <source>
        <dbReference type="ARBA" id="ARBA00038359"/>
    </source>
</evidence>
<dbReference type="PANTHER" id="PTHR33048:SF163">
    <property type="entry name" value="INTEGRAL MEMBRANE PROTEIN (AFU_ORTHOLOGUE AFUA_8G05510)"/>
    <property type="match status" value="1"/>
</dbReference>
<dbReference type="PANTHER" id="PTHR33048">
    <property type="entry name" value="PTH11-LIKE INTEGRAL MEMBRANE PROTEIN (AFU_ORTHOLOGUE AFUA_5G11245)"/>
    <property type="match status" value="1"/>
</dbReference>
<evidence type="ECO:0000256" key="4">
    <source>
        <dbReference type="ARBA" id="ARBA00023136"/>
    </source>
</evidence>
<evidence type="ECO:0000256" key="7">
    <source>
        <dbReference type="SAM" id="Phobius"/>
    </source>
</evidence>